<name>A0A2W4XEN6_9CYAN</name>
<keyword evidence="2" id="KW-1133">Transmembrane helix</keyword>
<evidence type="ECO:0000256" key="2">
    <source>
        <dbReference type="SAM" id="Phobius"/>
    </source>
</evidence>
<reference evidence="4" key="1">
    <citation type="submission" date="2018-04" db="EMBL/GenBank/DDBJ databases">
        <authorList>
            <person name="Cornet L."/>
        </authorList>
    </citation>
    <scope>NUCLEOTIDE SEQUENCE [LARGE SCALE GENOMIC DNA]</scope>
</reference>
<evidence type="ECO:0008006" key="5">
    <source>
        <dbReference type="Google" id="ProtNLM"/>
    </source>
</evidence>
<organism evidence="3 4">
    <name type="scientific">Phormidesmis priestleyi</name>
    <dbReference type="NCBI Taxonomy" id="268141"/>
    <lineage>
        <taxon>Bacteria</taxon>
        <taxon>Bacillati</taxon>
        <taxon>Cyanobacteriota</taxon>
        <taxon>Cyanophyceae</taxon>
        <taxon>Leptolyngbyales</taxon>
        <taxon>Leptolyngbyaceae</taxon>
        <taxon>Phormidesmis</taxon>
    </lineage>
</organism>
<feature type="non-terminal residue" evidence="3">
    <location>
        <position position="339"/>
    </location>
</feature>
<reference evidence="3 4" key="2">
    <citation type="submission" date="2018-06" db="EMBL/GenBank/DDBJ databases">
        <title>Metagenomic assembly of (sub)arctic Cyanobacteria and their associated microbiome from non-axenic cultures.</title>
        <authorList>
            <person name="Baurain D."/>
        </authorList>
    </citation>
    <scope>NUCLEOTIDE SEQUENCE [LARGE SCALE GENOMIC DNA]</scope>
    <source>
        <strain evidence="3">ULC027bin1</strain>
    </source>
</reference>
<keyword evidence="2" id="KW-0812">Transmembrane</keyword>
<feature type="transmembrane region" description="Helical" evidence="2">
    <location>
        <begin position="6"/>
        <end position="24"/>
    </location>
</feature>
<dbReference type="AlphaFoldDB" id="A0A2W4XEN6"/>
<gene>
    <name evidence="3" type="ORF">DCF15_09985</name>
</gene>
<protein>
    <recommendedName>
        <fullName evidence="5">Ycf66 family protein</fullName>
    </recommendedName>
</protein>
<feature type="compositionally biased region" description="Polar residues" evidence="1">
    <location>
        <begin position="300"/>
        <end position="323"/>
    </location>
</feature>
<proteinExistence type="predicted"/>
<dbReference type="EMBL" id="QBMP01000088">
    <property type="protein sequence ID" value="PZO55723.1"/>
    <property type="molecule type" value="Genomic_DNA"/>
</dbReference>
<keyword evidence="2" id="KW-0472">Membrane</keyword>
<comment type="caution">
    <text evidence="3">The sequence shown here is derived from an EMBL/GenBank/DDBJ whole genome shotgun (WGS) entry which is preliminary data.</text>
</comment>
<evidence type="ECO:0000256" key="1">
    <source>
        <dbReference type="SAM" id="MobiDB-lite"/>
    </source>
</evidence>
<dbReference type="Pfam" id="PF07444">
    <property type="entry name" value="Ycf66_N"/>
    <property type="match status" value="1"/>
</dbReference>
<feature type="transmembrane region" description="Helical" evidence="2">
    <location>
        <begin position="33"/>
        <end position="50"/>
    </location>
</feature>
<evidence type="ECO:0000313" key="4">
    <source>
        <dbReference type="Proteomes" id="UP000249794"/>
    </source>
</evidence>
<dbReference type="Proteomes" id="UP000249794">
    <property type="component" value="Unassembled WGS sequence"/>
</dbReference>
<accession>A0A2W4XEN6</accession>
<dbReference type="InterPro" id="IPR010004">
    <property type="entry name" value="Uncharacterised_Ycf66"/>
</dbReference>
<feature type="compositionally biased region" description="Acidic residues" evidence="1">
    <location>
        <begin position="277"/>
        <end position="293"/>
    </location>
</feature>
<evidence type="ECO:0000313" key="3">
    <source>
        <dbReference type="EMBL" id="PZO55723.1"/>
    </source>
</evidence>
<feature type="transmembrane region" description="Helical" evidence="2">
    <location>
        <begin position="56"/>
        <end position="76"/>
    </location>
</feature>
<sequence>MLANVLSILLGLGSVTFYLAGFFYPESHRRSDVVWSGLGTLYALVLWFWAEQITGIVLLAQVAVLALLLGLGWQLLTVRREKTPVYQQTPVVITPEIVADWTKNQLNQLRIAPAEPIPLRLEKRNLSDSLGRLRHRPDPRRRPVYDYEFVEDGILETMPAEPVLEEVLVDLDTTVDDSAPTFADAKILSVERLGAIAQTDPPKPDIPTVKALEIEALEVEPPKIEPSEIRPIAVEPPEIEPFEIESPEIELPEVEPPETQPSEVEPPEVEPSKIEPPEIEPPEIEPPEIEPPEFEPSKAEVSTKTVPLTQASSQSTVPSKRQQKTNLLAAPLILIGWFK</sequence>
<feature type="region of interest" description="Disordered" evidence="1">
    <location>
        <begin position="248"/>
        <end position="323"/>
    </location>
</feature>